<protein>
    <recommendedName>
        <fullName evidence="4">Glycolipid-binding domain-containing protein</fullName>
    </recommendedName>
</protein>
<dbReference type="AlphaFoldDB" id="A0A2S5IZ70"/>
<keyword evidence="3" id="KW-1185">Reference proteome</keyword>
<organism evidence="2 3">
    <name type="scientific">Arthrobacter pityocampae</name>
    <dbReference type="NCBI Taxonomy" id="547334"/>
    <lineage>
        <taxon>Bacteria</taxon>
        <taxon>Bacillati</taxon>
        <taxon>Actinomycetota</taxon>
        <taxon>Actinomycetes</taxon>
        <taxon>Micrococcales</taxon>
        <taxon>Micrococcaceae</taxon>
        <taxon>Arthrobacter</taxon>
    </lineage>
</organism>
<dbReference type="Proteomes" id="UP000239297">
    <property type="component" value="Unassembled WGS sequence"/>
</dbReference>
<dbReference type="RefSeq" id="WP_104121263.1">
    <property type="nucleotide sequence ID" value="NZ_PRKW01000003.1"/>
</dbReference>
<evidence type="ECO:0000313" key="2">
    <source>
        <dbReference type="EMBL" id="PPB49837.1"/>
    </source>
</evidence>
<feature type="region of interest" description="Disordered" evidence="1">
    <location>
        <begin position="76"/>
        <end position="100"/>
    </location>
</feature>
<proteinExistence type="predicted"/>
<evidence type="ECO:0000313" key="3">
    <source>
        <dbReference type="Proteomes" id="UP000239297"/>
    </source>
</evidence>
<sequence>MTSLFSWRGIDDPDRLDHAALSLAEDGLSGHGVSLTPLYASSWQLEVGAGWITRSLRVSVQGRGWGRTLDLTHDGGGGWSADASSWGETSLDPPGLQEPDSLRSAVDCDLGLCPVTNTMPIRRLGLLDQAVPDTALVMAWVEMPSLRVLRSDQVYATGPASTGTSVRYASSDGAFQSELTVDDDGIVVDYPQLARRIRVED</sequence>
<dbReference type="OrthoDB" id="7347529at2"/>
<comment type="caution">
    <text evidence="2">The sequence shown here is derived from an EMBL/GenBank/DDBJ whole genome shotgun (WGS) entry which is preliminary data.</text>
</comment>
<dbReference type="EMBL" id="PRKW01000003">
    <property type="protein sequence ID" value="PPB49837.1"/>
    <property type="molecule type" value="Genomic_DNA"/>
</dbReference>
<accession>A0A2S5IZ70</accession>
<dbReference type="SUPFAM" id="SSF159275">
    <property type="entry name" value="PA1994-like"/>
    <property type="match status" value="1"/>
</dbReference>
<evidence type="ECO:0000256" key="1">
    <source>
        <dbReference type="SAM" id="MobiDB-lite"/>
    </source>
</evidence>
<gene>
    <name evidence="2" type="ORF">C4K88_08965</name>
</gene>
<evidence type="ECO:0008006" key="4">
    <source>
        <dbReference type="Google" id="ProtNLM"/>
    </source>
</evidence>
<dbReference type="Pfam" id="PF06475">
    <property type="entry name" value="Glycolipid_bind"/>
    <property type="match status" value="1"/>
</dbReference>
<reference evidence="2 3" key="1">
    <citation type="journal article" date="2014" name="Int. J. Syst. Evol. Microbiol.">
        <title>Arthrobacter pityocampae sp. nov., isolated from Thaumetopoea pityocampa (Lep., Thaumetopoeidae).</title>
        <authorList>
            <person name="Ince I.A."/>
            <person name="Demirbag Z."/>
            <person name="Kati H."/>
        </authorList>
    </citation>
    <scope>NUCLEOTIDE SEQUENCE [LARGE SCALE GENOMIC DNA]</scope>
    <source>
        <strain evidence="2 3">Tp2</strain>
    </source>
</reference>
<name>A0A2S5IZ70_9MICC</name>
<dbReference type="InterPro" id="IPR009467">
    <property type="entry name" value="Glycolipid-bd_prot_put"/>
</dbReference>